<accession>A0A543NIL2</accession>
<dbReference type="PANTHER" id="PTHR30146:SF148">
    <property type="entry name" value="HTH-TYPE TRANSCRIPTIONAL REPRESSOR PURR-RELATED"/>
    <property type="match status" value="1"/>
</dbReference>
<dbReference type="AlphaFoldDB" id="A0A543NIL2"/>
<dbReference type="CDD" id="cd01392">
    <property type="entry name" value="HTH_LacI"/>
    <property type="match status" value="1"/>
</dbReference>
<keyword evidence="1" id="KW-0678">Repressor</keyword>
<dbReference type="Pfam" id="PF00356">
    <property type="entry name" value="LacI"/>
    <property type="match status" value="1"/>
</dbReference>
<dbReference type="Gene3D" id="3.40.50.2300">
    <property type="match status" value="2"/>
</dbReference>
<comment type="caution">
    <text evidence="6">The sequence shown here is derived from an EMBL/GenBank/DDBJ whole genome shotgun (WGS) entry which is preliminary data.</text>
</comment>
<dbReference type="Gene3D" id="1.10.260.40">
    <property type="entry name" value="lambda repressor-like DNA-binding domains"/>
    <property type="match status" value="1"/>
</dbReference>
<dbReference type="InterPro" id="IPR001761">
    <property type="entry name" value="Peripla_BP/Lac1_sug-bd_dom"/>
</dbReference>
<protein>
    <submittedName>
        <fullName evidence="6">LacI family transcriptional regulator</fullName>
    </submittedName>
</protein>
<keyword evidence="4" id="KW-0804">Transcription</keyword>
<evidence type="ECO:0000256" key="2">
    <source>
        <dbReference type="ARBA" id="ARBA00023015"/>
    </source>
</evidence>
<gene>
    <name evidence="6" type="ORF">FHX37_1498</name>
</gene>
<dbReference type="EMBL" id="VFQC01000001">
    <property type="protein sequence ID" value="TQN31590.1"/>
    <property type="molecule type" value="Genomic_DNA"/>
</dbReference>
<sequence length="332" mass="36463">MATIKDVARAAGVSTATVSRVLNNHGSVTTEARDRVNEAVRTLGYHPNSAARTLRSHEVSTLGLVIGDVLNPFFAELARAVEDEAREHGYYVIIGNADENPQCQDEYLDILLDRRVAGLLMCPTAEVSPRVGEAVRNGHSLVFLDRTIPELDIPTVRSENAQAVHELVRHLCSVGHHRIAIISGPDSLVTGQERLAAFREALRDNGCELPAEYLRIGDFQVESGVQAMRSLMELPAPPTAVFAADNLMALGALRSIRDQGLRISTDVGIASFDDLPWFELVDPPITAVQQRTEEIGRVAVRELIASLHGEQARSWKFPCRFVPRQSCGERHP</sequence>
<keyword evidence="3" id="KW-0238">DNA-binding</keyword>
<dbReference type="RefSeq" id="WP_141923026.1">
    <property type="nucleotide sequence ID" value="NZ_VFQC01000001.1"/>
</dbReference>
<dbReference type="Pfam" id="PF00532">
    <property type="entry name" value="Peripla_BP_1"/>
    <property type="match status" value="1"/>
</dbReference>
<dbReference type="PROSITE" id="PS50932">
    <property type="entry name" value="HTH_LACI_2"/>
    <property type="match status" value="1"/>
</dbReference>
<keyword evidence="7" id="KW-1185">Reference proteome</keyword>
<dbReference type="PANTHER" id="PTHR30146">
    <property type="entry name" value="LACI-RELATED TRANSCRIPTIONAL REPRESSOR"/>
    <property type="match status" value="1"/>
</dbReference>
<keyword evidence="2" id="KW-0805">Transcription regulation</keyword>
<dbReference type="GO" id="GO:0003700">
    <property type="term" value="F:DNA-binding transcription factor activity"/>
    <property type="evidence" value="ECO:0007669"/>
    <property type="project" value="TreeGrafter"/>
</dbReference>
<dbReference type="PRINTS" id="PR00036">
    <property type="entry name" value="HTHLACI"/>
</dbReference>
<evidence type="ECO:0000259" key="5">
    <source>
        <dbReference type="PROSITE" id="PS50932"/>
    </source>
</evidence>
<evidence type="ECO:0000313" key="6">
    <source>
        <dbReference type="EMBL" id="TQN31590.1"/>
    </source>
</evidence>
<name>A0A543NIL2_9ACTN</name>
<dbReference type="InterPro" id="IPR010982">
    <property type="entry name" value="Lambda_DNA-bd_dom_sf"/>
</dbReference>
<dbReference type="GO" id="GO:0000976">
    <property type="term" value="F:transcription cis-regulatory region binding"/>
    <property type="evidence" value="ECO:0007669"/>
    <property type="project" value="TreeGrafter"/>
</dbReference>
<dbReference type="SUPFAM" id="SSF53822">
    <property type="entry name" value="Periplasmic binding protein-like I"/>
    <property type="match status" value="1"/>
</dbReference>
<dbReference type="InterPro" id="IPR028082">
    <property type="entry name" value="Peripla_BP_I"/>
</dbReference>
<reference evidence="6 7" key="1">
    <citation type="submission" date="2019-06" db="EMBL/GenBank/DDBJ databases">
        <title>Sequencing the genomes of 1000 actinobacteria strains.</title>
        <authorList>
            <person name="Klenk H.-P."/>
        </authorList>
    </citation>
    <scope>NUCLEOTIDE SEQUENCE [LARGE SCALE GENOMIC DNA]</scope>
    <source>
        <strain evidence="6 7">DSM 45015</strain>
    </source>
</reference>
<organism evidence="6 7">
    <name type="scientific">Haloactinospora alba</name>
    <dbReference type="NCBI Taxonomy" id="405555"/>
    <lineage>
        <taxon>Bacteria</taxon>
        <taxon>Bacillati</taxon>
        <taxon>Actinomycetota</taxon>
        <taxon>Actinomycetes</taxon>
        <taxon>Streptosporangiales</taxon>
        <taxon>Nocardiopsidaceae</taxon>
        <taxon>Haloactinospora</taxon>
    </lineage>
</organism>
<proteinExistence type="predicted"/>
<dbReference type="Proteomes" id="UP000317422">
    <property type="component" value="Unassembled WGS sequence"/>
</dbReference>
<evidence type="ECO:0000256" key="4">
    <source>
        <dbReference type="ARBA" id="ARBA00023163"/>
    </source>
</evidence>
<evidence type="ECO:0000313" key="7">
    <source>
        <dbReference type="Proteomes" id="UP000317422"/>
    </source>
</evidence>
<dbReference type="OrthoDB" id="3595338at2"/>
<dbReference type="InterPro" id="IPR000843">
    <property type="entry name" value="HTH_LacI"/>
</dbReference>
<evidence type="ECO:0000256" key="1">
    <source>
        <dbReference type="ARBA" id="ARBA00022491"/>
    </source>
</evidence>
<dbReference type="SMART" id="SM00354">
    <property type="entry name" value="HTH_LACI"/>
    <property type="match status" value="1"/>
</dbReference>
<dbReference type="SUPFAM" id="SSF47413">
    <property type="entry name" value="lambda repressor-like DNA-binding domains"/>
    <property type="match status" value="1"/>
</dbReference>
<feature type="domain" description="HTH lacI-type" evidence="5">
    <location>
        <begin position="2"/>
        <end position="56"/>
    </location>
</feature>
<evidence type="ECO:0000256" key="3">
    <source>
        <dbReference type="ARBA" id="ARBA00023125"/>
    </source>
</evidence>
<dbReference type="PROSITE" id="PS00356">
    <property type="entry name" value="HTH_LACI_1"/>
    <property type="match status" value="1"/>
</dbReference>